<gene>
    <name evidence="1" type="primary">Acey_s0089.g2236</name>
    <name evidence="1" type="synonym">Acey-spe-6</name>
    <name evidence="1" type="ORF">Y032_0089g2236</name>
</gene>
<dbReference type="SUPFAM" id="SSF56112">
    <property type="entry name" value="Protein kinase-like (PK-like)"/>
    <property type="match status" value="1"/>
</dbReference>
<dbReference type="AlphaFoldDB" id="A0A016TME0"/>
<proteinExistence type="predicted"/>
<evidence type="ECO:0008006" key="3">
    <source>
        <dbReference type="Google" id="ProtNLM"/>
    </source>
</evidence>
<comment type="caution">
    <text evidence="1">The sequence shown here is derived from an EMBL/GenBank/DDBJ whole genome shotgun (WGS) entry which is preliminary data.</text>
</comment>
<dbReference type="OrthoDB" id="5979581at2759"/>
<dbReference type="EMBL" id="JARK01001425">
    <property type="protein sequence ID" value="EYC04134.1"/>
    <property type="molecule type" value="Genomic_DNA"/>
</dbReference>
<evidence type="ECO:0000313" key="2">
    <source>
        <dbReference type="Proteomes" id="UP000024635"/>
    </source>
</evidence>
<protein>
    <recommendedName>
        <fullName evidence="3">Protein kinase domain-containing protein</fullName>
    </recommendedName>
</protein>
<keyword evidence="2" id="KW-1185">Reference proteome</keyword>
<dbReference type="Gene3D" id="3.30.200.20">
    <property type="entry name" value="Phosphorylase Kinase, domain 1"/>
    <property type="match status" value="1"/>
</dbReference>
<dbReference type="Proteomes" id="UP000024635">
    <property type="component" value="Unassembled WGS sequence"/>
</dbReference>
<evidence type="ECO:0000313" key="1">
    <source>
        <dbReference type="EMBL" id="EYC04134.1"/>
    </source>
</evidence>
<sequence length="133" mass="15076">MRRSRLFFTTSMGSKCNDDPNMPQVGMIVTHKVGRWKVLRNIATGPFSDVFIIADVENSKRKFAMKCEKQEGNTRPVLKLDVLVLMSVKGAVGFPLFIAAGRTSTYRRHILFDIMSNVRIRLNGLCQQARKEA</sequence>
<dbReference type="InterPro" id="IPR011009">
    <property type="entry name" value="Kinase-like_dom_sf"/>
</dbReference>
<name>A0A016TME0_9BILA</name>
<accession>A0A016TME0</accession>
<organism evidence="1 2">
    <name type="scientific">Ancylostoma ceylanicum</name>
    <dbReference type="NCBI Taxonomy" id="53326"/>
    <lineage>
        <taxon>Eukaryota</taxon>
        <taxon>Metazoa</taxon>
        <taxon>Ecdysozoa</taxon>
        <taxon>Nematoda</taxon>
        <taxon>Chromadorea</taxon>
        <taxon>Rhabditida</taxon>
        <taxon>Rhabditina</taxon>
        <taxon>Rhabditomorpha</taxon>
        <taxon>Strongyloidea</taxon>
        <taxon>Ancylostomatidae</taxon>
        <taxon>Ancylostomatinae</taxon>
        <taxon>Ancylostoma</taxon>
    </lineage>
</organism>
<reference evidence="2" key="1">
    <citation type="journal article" date="2015" name="Nat. Genet.">
        <title>The genome and transcriptome of the zoonotic hookworm Ancylostoma ceylanicum identify infection-specific gene families.</title>
        <authorList>
            <person name="Schwarz E.M."/>
            <person name="Hu Y."/>
            <person name="Antoshechkin I."/>
            <person name="Miller M.M."/>
            <person name="Sternberg P.W."/>
            <person name="Aroian R.V."/>
        </authorList>
    </citation>
    <scope>NUCLEOTIDE SEQUENCE</scope>
    <source>
        <strain evidence="2">HY135</strain>
    </source>
</reference>